<evidence type="ECO:0000256" key="11">
    <source>
        <dbReference type="RuleBase" id="RU000679"/>
    </source>
</evidence>
<gene>
    <name evidence="12" type="ORF">OS493_023615</name>
</gene>
<organism evidence="12 13">
    <name type="scientific">Desmophyllum pertusum</name>
    <dbReference type="NCBI Taxonomy" id="174260"/>
    <lineage>
        <taxon>Eukaryota</taxon>
        <taxon>Metazoa</taxon>
        <taxon>Cnidaria</taxon>
        <taxon>Anthozoa</taxon>
        <taxon>Hexacorallia</taxon>
        <taxon>Scleractinia</taxon>
        <taxon>Caryophylliina</taxon>
        <taxon>Caryophylliidae</taxon>
        <taxon>Desmophyllum</taxon>
    </lineage>
</organism>
<evidence type="ECO:0000256" key="6">
    <source>
        <dbReference type="ARBA" id="ARBA00023053"/>
    </source>
</evidence>
<dbReference type="Proteomes" id="UP001163046">
    <property type="component" value="Unassembled WGS sequence"/>
</dbReference>
<evidence type="ECO:0000313" key="13">
    <source>
        <dbReference type="Proteomes" id="UP001163046"/>
    </source>
</evidence>
<dbReference type="EMBL" id="MU826367">
    <property type="protein sequence ID" value="KAJ7378360.1"/>
    <property type="molecule type" value="Genomic_DNA"/>
</dbReference>
<evidence type="ECO:0000256" key="7">
    <source>
        <dbReference type="ARBA" id="ARBA00023065"/>
    </source>
</evidence>
<proteinExistence type="inferred from homology"/>
<comment type="similarity">
    <text evidence="11">Belongs to the amiloride-sensitive sodium channel (TC 1.A.6) family.</text>
</comment>
<protein>
    <submittedName>
        <fullName evidence="12">Uncharacterized protein</fullName>
    </submittedName>
</protein>
<name>A0A9X0CWQ4_9CNID</name>
<keyword evidence="8" id="KW-0472">Membrane</keyword>
<dbReference type="Gene3D" id="2.60.470.10">
    <property type="entry name" value="Acid-sensing ion channels like domains"/>
    <property type="match status" value="1"/>
</dbReference>
<evidence type="ECO:0000256" key="10">
    <source>
        <dbReference type="ARBA" id="ARBA00023303"/>
    </source>
</evidence>
<keyword evidence="4 11" id="KW-0812">Transmembrane</keyword>
<comment type="subcellular location">
    <subcellularLocation>
        <location evidence="1">Membrane</location>
        <topology evidence="1">Multi-pass membrane protein</topology>
    </subcellularLocation>
</comment>
<dbReference type="InterPro" id="IPR001873">
    <property type="entry name" value="ENaC"/>
</dbReference>
<evidence type="ECO:0000256" key="3">
    <source>
        <dbReference type="ARBA" id="ARBA00022461"/>
    </source>
</evidence>
<keyword evidence="3 11" id="KW-0894">Sodium channel</keyword>
<comment type="caution">
    <text evidence="12">The sequence shown here is derived from an EMBL/GenBank/DDBJ whole genome shotgun (WGS) entry which is preliminary data.</text>
</comment>
<evidence type="ECO:0000256" key="5">
    <source>
        <dbReference type="ARBA" id="ARBA00022989"/>
    </source>
</evidence>
<dbReference type="GO" id="GO:0005272">
    <property type="term" value="F:sodium channel activity"/>
    <property type="evidence" value="ECO:0007669"/>
    <property type="project" value="UniProtKB-KW"/>
</dbReference>
<dbReference type="Pfam" id="PF00858">
    <property type="entry name" value="ASC"/>
    <property type="match status" value="1"/>
</dbReference>
<sequence>MFENEQDFSKLGLKLSACEAIKKINRNMSCGQGLMCAFERFGSAVADNCNETTRQQIISVLNSTKQPIFNPEEILETYGHDFNEMFQYYCRFATVEECTSSDFQPSLTENGRCFTFNSGENRTKSVAQEQQDLQGS</sequence>
<dbReference type="AlphaFoldDB" id="A0A9X0CWQ4"/>
<keyword evidence="5" id="KW-1133">Transmembrane helix</keyword>
<evidence type="ECO:0000256" key="4">
    <source>
        <dbReference type="ARBA" id="ARBA00022692"/>
    </source>
</evidence>
<evidence type="ECO:0000256" key="1">
    <source>
        <dbReference type="ARBA" id="ARBA00004141"/>
    </source>
</evidence>
<keyword evidence="7 11" id="KW-0406">Ion transport</keyword>
<keyword evidence="10 11" id="KW-0407">Ion channel</keyword>
<evidence type="ECO:0000256" key="2">
    <source>
        <dbReference type="ARBA" id="ARBA00022448"/>
    </source>
</evidence>
<dbReference type="OrthoDB" id="6502088at2759"/>
<accession>A0A9X0CWQ4</accession>
<keyword evidence="6" id="KW-0915">Sodium</keyword>
<evidence type="ECO:0000256" key="8">
    <source>
        <dbReference type="ARBA" id="ARBA00023136"/>
    </source>
</evidence>
<evidence type="ECO:0000256" key="9">
    <source>
        <dbReference type="ARBA" id="ARBA00023201"/>
    </source>
</evidence>
<keyword evidence="9 11" id="KW-0739">Sodium transport</keyword>
<evidence type="ECO:0000313" key="12">
    <source>
        <dbReference type="EMBL" id="KAJ7378360.1"/>
    </source>
</evidence>
<reference evidence="12" key="1">
    <citation type="submission" date="2023-01" db="EMBL/GenBank/DDBJ databases">
        <title>Genome assembly of the deep-sea coral Lophelia pertusa.</title>
        <authorList>
            <person name="Herrera S."/>
            <person name="Cordes E."/>
        </authorList>
    </citation>
    <scope>NUCLEOTIDE SEQUENCE</scope>
    <source>
        <strain evidence="12">USNM1676648</strain>
        <tissue evidence="12">Polyp</tissue>
    </source>
</reference>
<keyword evidence="13" id="KW-1185">Reference proteome</keyword>
<dbReference type="GO" id="GO:0016020">
    <property type="term" value="C:membrane"/>
    <property type="evidence" value="ECO:0007669"/>
    <property type="project" value="UniProtKB-SubCell"/>
</dbReference>
<keyword evidence="2 11" id="KW-0813">Transport</keyword>